<accession>A0ABR2JZD7</accession>
<protein>
    <submittedName>
        <fullName evidence="1">Uncharacterized protein</fullName>
    </submittedName>
</protein>
<reference evidence="1 2" key="1">
    <citation type="submission" date="2024-04" db="EMBL/GenBank/DDBJ databases">
        <title>Tritrichomonas musculus Genome.</title>
        <authorList>
            <person name="Alves-Ferreira E."/>
            <person name="Grigg M."/>
            <person name="Lorenzi H."/>
            <person name="Galac M."/>
        </authorList>
    </citation>
    <scope>NUCLEOTIDE SEQUENCE [LARGE SCALE GENOMIC DNA]</scope>
    <source>
        <strain evidence="1 2">EAF2021</strain>
    </source>
</reference>
<sequence length="141" mass="16557">MNTTLFTYSSIHKYESVCLHRIGSHPIENYFGNIRFICRNYDNFENFVRAAIQTFTNMIIKSKFQIIQKVKNRINIAGINLTPNLGSVEFDENLCSIANYDEKDLNKQNYLLFIDFISNLVYGKKKRLQMNLIDQKFLLAN</sequence>
<name>A0ABR2JZD7_9EUKA</name>
<dbReference type="Proteomes" id="UP001470230">
    <property type="component" value="Unassembled WGS sequence"/>
</dbReference>
<evidence type="ECO:0000313" key="1">
    <source>
        <dbReference type="EMBL" id="KAK8884234.1"/>
    </source>
</evidence>
<dbReference type="EMBL" id="JAPFFF010000008">
    <property type="protein sequence ID" value="KAK8884234.1"/>
    <property type="molecule type" value="Genomic_DNA"/>
</dbReference>
<evidence type="ECO:0000313" key="2">
    <source>
        <dbReference type="Proteomes" id="UP001470230"/>
    </source>
</evidence>
<gene>
    <name evidence="1" type="ORF">M9Y10_043342</name>
</gene>
<organism evidence="1 2">
    <name type="scientific">Tritrichomonas musculus</name>
    <dbReference type="NCBI Taxonomy" id="1915356"/>
    <lineage>
        <taxon>Eukaryota</taxon>
        <taxon>Metamonada</taxon>
        <taxon>Parabasalia</taxon>
        <taxon>Tritrichomonadida</taxon>
        <taxon>Tritrichomonadidae</taxon>
        <taxon>Tritrichomonas</taxon>
    </lineage>
</organism>
<keyword evidence="2" id="KW-1185">Reference proteome</keyword>
<proteinExistence type="predicted"/>
<comment type="caution">
    <text evidence="1">The sequence shown here is derived from an EMBL/GenBank/DDBJ whole genome shotgun (WGS) entry which is preliminary data.</text>
</comment>